<dbReference type="SUPFAM" id="SSF47005">
    <property type="entry name" value="Peripheral subunit-binding domain of 2-oxo acid dehydrogenase complex"/>
    <property type="match status" value="1"/>
</dbReference>
<dbReference type="InterPro" id="IPR000089">
    <property type="entry name" value="Biotin_lipoyl"/>
</dbReference>
<proteinExistence type="inferred from homology"/>
<dbReference type="EMBL" id="KB822725">
    <property type="protein sequence ID" value="ETN36429.1"/>
    <property type="molecule type" value="Genomic_DNA"/>
</dbReference>
<gene>
    <name evidence="11" type="ORF">HMPREF1541_08707</name>
</gene>
<dbReference type="eggNOG" id="KOG0558">
    <property type="taxonomic scope" value="Eukaryota"/>
</dbReference>
<feature type="region of interest" description="Disordered" evidence="8">
    <location>
        <begin position="128"/>
        <end position="189"/>
    </location>
</feature>
<evidence type="ECO:0000256" key="8">
    <source>
        <dbReference type="SAM" id="MobiDB-lite"/>
    </source>
</evidence>
<dbReference type="PROSITE" id="PS50968">
    <property type="entry name" value="BIOTINYL_LIPOYL"/>
    <property type="match status" value="1"/>
</dbReference>
<evidence type="ECO:0000313" key="11">
    <source>
        <dbReference type="EMBL" id="ETN36429.1"/>
    </source>
</evidence>
<keyword evidence="3 7" id="KW-0808">Transferase</keyword>
<dbReference type="InterPro" id="IPR023213">
    <property type="entry name" value="CAT-like_dom_sf"/>
</dbReference>
<dbReference type="Gene3D" id="2.40.50.100">
    <property type="match status" value="1"/>
</dbReference>
<dbReference type="PANTHER" id="PTHR43178">
    <property type="entry name" value="DIHYDROLIPOAMIDE ACETYLTRANSFERASE COMPONENT OF PYRUVATE DEHYDROGENASE COMPLEX"/>
    <property type="match status" value="1"/>
</dbReference>
<dbReference type="CDD" id="cd06849">
    <property type="entry name" value="lipoyl_domain"/>
    <property type="match status" value="1"/>
</dbReference>
<feature type="domain" description="Peripheral subunit-binding (PSBD)" evidence="10">
    <location>
        <begin position="182"/>
        <end position="219"/>
    </location>
</feature>
<dbReference type="SUPFAM" id="SSF51230">
    <property type="entry name" value="Single hybrid motif"/>
    <property type="match status" value="1"/>
</dbReference>
<dbReference type="Gene3D" id="4.10.320.10">
    <property type="entry name" value="E3-binding domain"/>
    <property type="match status" value="1"/>
</dbReference>
<dbReference type="Pfam" id="PF02817">
    <property type="entry name" value="E3_binding"/>
    <property type="match status" value="1"/>
</dbReference>
<dbReference type="Proteomes" id="UP000030752">
    <property type="component" value="Unassembled WGS sequence"/>
</dbReference>
<evidence type="ECO:0000256" key="6">
    <source>
        <dbReference type="ARBA" id="ARBA00023315"/>
    </source>
</evidence>
<dbReference type="RefSeq" id="XP_008721247.1">
    <property type="nucleotide sequence ID" value="XM_008723025.1"/>
</dbReference>
<evidence type="ECO:0000256" key="2">
    <source>
        <dbReference type="ARBA" id="ARBA00007317"/>
    </source>
</evidence>
<keyword evidence="6 7" id="KW-0012">Acyltransferase</keyword>
<dbReference type="PANTHER" id="PTHR43178:SF5">
    <property type="entry name" value="LIPOAMIDE ACYLTRANSFERASE COMPONENT OF BRANCHED-CHAIN ALPHA-KETO ACID DEHYDROGENASE COMPLEX, MITOCHONDRIAL"/>
    <property type="match status" value="1"/>
</dbReference>
<organism evidence="11 12">
    <name type="scientific">Cyphellophora europaea (strain CBS 101466)</name>
    <name type="common">Phialophora europaea</name>
    <dbReference type="NCBI Taxonomy" id="1220924"/>
    <lineage>
        <taxon>Eukaryota</taxon>
        <taxon>Fungi</taxon>
        <taxon>Dikarya</taxon>
        <taxon>Ascomycota</taxon>
        <taxon>Pezizomycotina</taxon>
        <taxon>Eurotiomycetes</taxon>
        <taxon>Chaetothyriomycetidae</taxon>
        <taxon>Chaetothyriales</taxon>
        <taxon>Cyphellophoraceae</taxon>
        <taxon>Cyphellophora</taxon>
    </lineage>
</organism>
<dbReference type="GO" id="GO:0005739">
    <property type="term" value="C:mitochondrion"/>
    <property type="evidence" value="ECO:0007669"/>
    <property type="project" value="TreeGrafter"/>
</dbReference>
<dbReference type="InterPro" id="IPR004167">
    <property type="entry name" value="PSBD"/>
</dbReference>
<dbReference type="GO" id="GO:0045333">
    <property type="term" value="P:cellular respiration"/>
    <property type="evidence" value="ECO:0007669"/>
    <property type="project" value="UniProtKB-ARBA"/>
</dbReference>
<comment type="cofactor">
    <cofactor evidence="1 7">
        <name>(R)-lipoate</name>
        <dbReference type="ChEBI" id="CHEBI:83088"/>
    </cofactor>
</comment>
<dbReference type="Gene3D" id="3.30.559.10">
    <property type="entry name" value="Chloramphenicol acetyltransferase-like domain"/>
    <property type="match status" value="1"/>
</dbReference>
<dbReference type="OrthoDB" id="15567at2759"/>
<dbReference type="InterPro" id="IPR001078">
    <property type="entry name" value="2-oxoacid_DH_actylTfrase"/>
</dbReference>
<feature type="compositionally biased region" description="Polar residues" evidence="8">
    <location>
        <begin position="150"/>
        <end position="165"/>
    </location>
</feature>
<keyword evidence="5" id="KW-0809">Transit peptide</keyword>
<dbReference type="InterPro" id="IPR036625">
    <property type="entry name" value="E3-bd_dom_sf"/>
</dbReference>
<feature type="domain" description="Lipoyl-binding" evidence="9">
    <location>
        <begin position="49"/>
        <end position="124"/>
    </location>
</feature>
<evidence type="ECO:0000256" key="5">
    <source>
        <dbReference type="ARBA" id="ARBA00022946"/>
    </source>
</evidence>
<dbReference type="EC" id="2.3.1.-" evidence="7"/>
<sequence length="478" mass="51860">MKVVPSPQSLRYLRQLVRPTAAPPVTIQPFLSAHRSRRHFHHSPNLLRTETHILSDIGEGVKEVQIIQWFVEEGAQIEEWGPLCEVQSDKAAVEITSKYTGVIKKLYFPRDAVVQVGDAMVDIEVEGEDEPAMEESSDKPQVEEIDQPAEETQSQESKPQEQGQSIEVEAETPRPKGKHGSLATPAVRGMLKEHSLKIEDIHGTGKDGRVMKEDVLKHVENKSSSTSTSPPSTSTPRPVAGPQSETAQSLTPIQSAMFKSMTASLNIPHFLYTDTVNFTALSALRKQLNASRSPDTPKLSYMPFIVKAVSLALNKYPLLNARLDTSGGRPQLQMRSQHNVSVAVDTPNGLMVPVVHSTQTLSIGQIAGALRELSQKGQNNKLSSADLSGGTITVSNVGSIGGEVVAPVLVEGQLAICGVGKIKTVPVFNDQGELERAEVVKVSWSADHRVVDGATMARVAEVVRGYLEQPGSMVLDMV</sequence>
<feature type="compositionally biased region" description="Low complexity" evidence="8">
    <location>
        <begin position="223"/>
        <end position="236"/>
    </location>
</feature>
<evidence type="ECO:0000259" key="9">
    <source>
        <dbReference type="PROSITE" id="PS50968"/>
    </source>
</evidence>
<dbReference type="HOGENOM" id="CLU_016733_10_0_1"/>
<evidence type="ECO:0000256" key="3">
    <source>
        <dbReference type="ARBA" id="ARBA00022679"/>
    </source>
</evidence>
<evidence type="ECO:0000256" key="7">
    <source>
        <dbReference type="RuleBase" id="RU003423"/>
    </source>
</evidence>
<feature type="region of interest" description="Disordered" evidence="8">
    <location>
        <begin position="219"/>
        <end position="248"/>
    </location>
</feature>
<keyword evidence="4 7" id="KW-0450">Lipoyl</keyword>
<dbReference type="Pfam" id="PF00198">
    <property type="entry name" value="2-oxoacid_dh"/>
    <property type="match status" value="1"/>
</dbReference>
<evidence type="ECO:0000313" key="12">
    <source>
        <dbReference type="Proteomes" id="UP000030752"/>
    </source>
</evidence>
<dbReference type="VEuPathDB" id="FungiDB:HMPREF1541_08707"/>
<dbReference type="FunFam" id="3.30.559.10:FF:000007">
    <property type="entry name" value="Dihydrolipoamide acetyltransferase component of pyruvate dehydrogenase complex"/>
    <property type="match status" value="1"/>
</dbReference>
<accession>W2RL31</accession>
<dbReference type="InterPro" id="IPR003016">
    <property type="entry name" value="2-oxoA_DH_lipoyl-BS"/>
</dbReference>
<dbReference type="PROSITE" id="PS00189">
    <property type="entry name" value="LIPOYL"/>
    <property type="match status" value="1"/>
</dbReference>
<reference evidence="11 12" key="1">
    <citation type="submission" date="2013-03" db="EMBL/GenBank/DDBJ databases">
        <title>The Genome Sequence of Phialophora europaea CBS 101466.</title>
        <authorList>
            <consortium name="The Broad Institute Genomics Platform"/>
            <person name="Cuomo C."/>
            <person name="de Hoog S."/>
            <person name="Gorbushina A."/>
            <person name="Walker B."/>
            <person name="Young S.K."/>
            <person name="Zeng Q."/>
            <person name="Gargeya S."/>
            <person name="Fitzgerald M."/>
            <person name="Haas B."/>
            <person name="Abouelleil A."/>
            <person name="Allen A.W."/>
            <person name="Alvarado L."/>
            <person name="Arachchi H.M."/>
            <person name="Berlin A.M."/>
            <person name="Chapman S.B."/>
            <person name="Gainer-Dewar J."/>
            <person name="Goldberg J."/>
            <person name="Griggs A."/>
            <person name="Gujja S."/>
            <person name="Hansen M."/>
            <person name="Howarth C."/>
            <person name="Imamovic A."/>
            <person name="Ireland A."/>
            <person name="Larimer J."/>
            <person name="McCowan C."/>
            <person name="Murphy C."/>
            <person name="Pearson M."/>
            <person name="Poon T.W."/>
            <person name="Priest M."/>
            <person name="Roberts A."/>
            <person name="Saif S."/>
            <person name="Shea T."/>
            <person name="Sisk P."/>
            <person name="Sykes S."/>
            <person name="Wortman J."/>
            <person name="Nusbaum C."/>
            <person name="Birren B."/>
        </authorList>
    </citation>
    <scope>NUCLEOTIDE SEQUENCE [LARGE SCALE GENOMIC DNA]</scope>
    <source>
        <strain evidence="11 12">CBS 101466</strain>
    </source>
</reference>
<comment type="similarity">
    <text evidence="2 7">Belongs to the 2-oxoacid dehydrogenase family.</text>
</comment>
<keyword evidence="12" id="KW-1185">Reference proteome</keyword>
<dbReference type="GO" id="GO:0016407">
    <property type="term" value="F:acetyltransferase activity"/>
    <property type="evidence" value="ECO:0007669"/>
    <property type="project" value="TreeGrafter"/>
</dbReference>
<dbReference type="InterPro" id="IPR011053">
    <property type="entry name" value="Single_hybrid_motif"/>
</dbReference>
<name>W2RL31_CYPE1</name>
<dbReference type="InterPro" id="IPR050743">
    <property type="entry name" value="2-oxoacid_DH_E2_comp"/>
</dbReference>
<evidence type="ECO:0000256" key="1">
    <source>
        <dbReference type="ARBA" id="ARBA00001938"/>
    </source>
</evidence>
<dbReference type="Pfam" id="PF00364">
    <property type="entry name" value="Biotin_lipoyl"/>
    <property type="match status" value="1"/>
</dbReference>
<dbReference type="InParanoid" id="W2RL31"/>
<dbReference type="GO" id="GO:0031405">
    <property type="term" value="F:lipoic acid binding"/>
    <property type="evidence" value="ECO:0007669"/>
    <property type="project" value="TreeGrafter"/>
</dbReference>
<evidence type="ECO:0000259" key="10">
    <source>
        <dbReference type="PROSITE" id="PS51826"/>
    </source>
</evidence>
<protein>
    <recommendedName>
        <fullName evidence="7">Dihydrolipoamide acetyltransferase component of pyruvate dehydrogenase complex</fullName>
        <ecNumber evidence="7">2.3.1.-</ecNumber>
    </recommendedName>
</protein>
<dbReference type="AlphaFoldDB" id="W2RL31"/>
<dbReference type="STRING" id="1220924.W2RL31"/>
<dbReference type="SUPFAM" id="SSF52777">
    <property type="entry name" value="CoA-dependent acyltransferases"/>
    <property type="match status" value="1"/>
</dbReference>
<dbReference type="GeneID" id="19976046"/>
<dbReference type="FunFam" id="2.40.50.100:FF:000041">
    <property type="entry name" value="Dihydrolipoamide acetyltransferase component of pyruvate dehydrogenase complex"/>
    <property type="match status" value="1"/>
</dbReference>
<evidence type="ECO:0000256" key="4">
    <source>
        <dbReference type="ARBA" id="ARBA00022823"/>
    </source>
</evidence>
<dbReference type="PROSITE" id="PS51826">
    <property type="entry name" value="PSBD"/>
    <property type="match status" value="1"/>
</dbReference>